<accession>A0ABD3MDK6</accession>
<keyword evidence="1" id="KW-0812">Transmembrane</keyword>
<name>A0ABD3MDK6_9STRA</name>
<dbReference type="EMBL" id="JALLAZ020001847">
    <property type="protein sequence ID" value="KAL3761682.1"/>
    <property type="molecule type" value="Genomic_DNA"/>
</dbReference>
<feature type="transmembrane region" description="Helical" evidence="1">
    <location>
        <begin position="134"/>
        <end position="154"/>
    </location>
</feature>
<feature type="transmembrane region" description="Helical" evidence="1">
    <location>
        <begin position="166"/>
        <end position="184"/>
    </location>
</feature>
<comment type="caution">
    <text evidence="2">The sequence shown here is derived from an EMBL/GenBank/DDBJ whole genome shotgun (WGS) entry which is preliminary data.</text>
</comment>
<proteinExistence type="predicted"/>
<evidence type="ECO:0000256" key="1">
    <source>
        <dbReference type="SAM" id="Phobius"/>
    </source>
</evidence>
<feature type="transmembrane region" description="Helical" evidence="1">
    <location>
        <begin position="196"/>
        <end position="213"/>
    </location>
</feature>
<dbReference type="AlphaFoldDB" id="A0ABD3MDK6"/>
<sequence>MNNLPLPIQLLPCLVVPFVELFPDLCLGWWLPPSLKIDQYKKMWYLRAPLQFIALFPLFDMLQPICSANESYFSLIVIGAIVSIALRNFLLSKEVDRVTSTPLWGTNLPWDKRTALFVVITSIKPTDINKFDEILAGYVSFATKIAAAVMYGIVNILRQHLDEVESLKLMAALAAFTVGGMGIGGTRHGSVRMDRFFRYLFGAGFIAILNYVAEVSDIVLIKSIK</sequence>
<dbReference type="Proteomes" id="UP001530315">
    <property type="component" value="Unassembled WGS sequence"/>
</dbReference>
<feature type="transmembrane region" description="Helical" evidence="1">
    <location>
        <begin position="6"/>
        <end position="31"/>
    </location>
</feature>
<evidence type="ECO:0000313" key="2">
    <source>
        <dbReference type="EMBL" id="KAL3761682.1"/>
    </source>
</evidence>
<protein>
    <submittedName>
        <fullName evidence="2">Uncharacterized protein</fullName>
    </submittedName>
</protein>
<keyword evidence="1" id="KW-0472">Membrane</keyword>
<organism evidence="2 3">
    <name type="scientific">Stephanodiscus triporus</name>
    <dbReference type="NCBI Taxonomy" id="2934178"/>
    <lineage>
        <taxon>Eukaryota</taxon>
        <taxon>Sar</taxon>
        <taxon>Stramenopiles</taxon>
        <taxon>Ochrophyta</taxon>
        <taxon>Bacillariophyta</taxon>
        <taxon>Coscinodiscophyceae</taxon>
        <taxon>Thalassiosirophycidae</taxon>
        <taxon>Stephanodiscales</taxon>
        <taxon>Stephanodiscaceae</taxon>
        <taxon>Stephanodiscus</taxon>
    </lineage>
</organism>
<keyword evidence="3" id="KW-1185">Reference proteome</keyword>
<keyword evidence="1" id="KW-1133">Transmembrane helix</keyword>
<reference evidence="2 3" key="1">
    <citation type="submission" date="2024-10" db="EMBL/GenBank/DDBJ databases">
        <title>Updated reference genomes for cyclostephanoid diatoms.</title>
        <authorList>
            <person name="Roberts W.R."/>
            <person name="Alverson A.J."/>
        </authorList>
    </citation>
    <scope>NUCLEOTIDE SEQUENCE [LARGE SCALE GENOMIC DNA]</scope>
    <source>
        <strain evidence="2 3">AJA276-08</strain>
    </source>
</reference>
<gene>
    <name evidence="2" type="ORF">ACHAW5_002662</name>
</gene>
<feature type="transmembrane region" description="Helical" evidence="1">
    <location>
        <begin position="71"/>
        <end position="90"/>
    </location>
</feature>
<evidence type="ECO:0000313" key="3">
    <source>
        <dbReference type="Proteomes" id="UP001530315"/>
    </source>
</evidence>
<feature type="transmembrane region" description="Helical" evidence="1">
    <location>
        <begin position="43"/>
        <end position="59"/>
    </location>
</feature>